<keyword evidence="4" id="KW-1185">Reference proteome</keyword>
<dbReference type="InterPro" id="IPR029061">
    <property type="entry name" value="THDP-binding"/>
</dbReference>
<dbReference type="Proteomes" id="UP001321249">
    <property type="component" value="Unassembled WGS sequence"/>
</dbReference>
<reference evidence="4 5" key="1">
    <citation type="submission" date="2019-11" db="EMBL/GenBank/DDBJ databases">
        <authorList>
            <person name="Cho J.-C."/>
        </authorList>
    </citation>
    <scope>NUCLEOTIDE SEQUENCE [LARGE SCALE GENOMIC DNA]</scope>
    <source>
        <strain evidence="3 4">JH1073</strain>
        <strain evidence="2 5">JH702</strain>
    </source>
</reference>
<feature type="domain" description="Transketolase-like pyrimidine-binding" evidence="1">
    <location>
        <begin position="1"/>
        <end position="170"/>
    </location>
</feature>
<dbReference type="InterPro" id="IPR009014">
    <property type="entry name" value="Transketo_C/PFOR_II"/>
</dbReference>
<organism evidence="3 4">
    <name type="scientific">Candidatus Lucifugimonas marina</name>
    <dbReference type="NCBI Taxonomy" id="3038979"/>
    <lineage>
        <taxon>Bacteria</taxon>
        <taxon>Bacillati</taxon>
        <taxon>Chloroflexota</taxon>
        <taxon>Dehalococcoidia</taxon>
        <taxon>SAR202 cluster</taxon>
        <taxon>Candidatus Lucifugimonadales</taxon>
        <taxon>Candidatus Lucifugimonadaceae</taxon>
        <taxon>Candidatus Lucifugimonas</taxon>
    </lineage>
</organism>
<protein>
    <submittedName>
        <fullName evidence="3">Transketolase</fullName>
    </submittedName>
</protein>
<evidence type="ECO:0000313" key="3">
    <source>
        <dbReference type="EMBL" id="WFG40790.1"/>
    </source>
</evidence>
<dbReference type="PANTHER" id="PTHR43825">
    <property type="entry name" value="PYRUVATE DEHYDROGENASE E1 COMPONENT"/>
    <property type="match status" value="1"/>
</dbReference>
<evidence type="ECO:0000259" key="1">
    <source>
        <dbReference type="SMART" id="SM00861"/>
    </source>
</evidence>
<evidence type="ECO:0000313" key="5">
    <source>
        <dbReference type="Proteomes" id="UP001321249"/>
    </source>
</evidence>
<accession>A0AAJ6CWA4</accession>
<evidence type="ECO:0000313" key="2">
    <source>
        <dbReference type="EMBL" id="MDG0867673.1"/>
    </source>
</evidence>
<dbReference type="SUPFAM" id="SSF52922">
    <property type="entry name" value="TK C-terminal domain-like"/>
    <property type="match status" value="1"/>
</dbReference>
<evidence type="ECO:0000313" key="4">
    <source>
        <dbReference type="Proteomes" id="UP001219901"/>
    </source>
</evidence>
<dbReference type="Gene3D" id="3.40.50.920">
    <property type="match status" value="1"/>
</dbReference>
<dbReference type="EMBL" id="WMBE01000003">
    <property type="protein sequence ID" value="MDG0867673.1"/>
    <property type="molecule type" value="Genomic_DNA"/>
</dbReference>
<reference evidence="3" key="2">
    <citation type="journal article" date="2023" name="Nat. Commun.">
        <title>Cultivation of marine bacteria of the SAR202 clade.</title>
        <authorList>
            <person name="Lim Y."/>
            <person name="Seo J.H."/>
            <person name="Giovannoni S.J."/>
            <person name="Kang I."/>
            <person name="Cho J.C."/>
        </authorList>
    </citation>
    <scope>NUCLEOTIDE SEQUENCE</scope>
    <source>
        <strain evidence="3">JH1073</strain>
    </source>
</reference>
<name>A0AAJ6CWA4_9CHLR</name>
<dbReference type="InterPro" id="IPR005475">
    <property type="entry name" value="Transketolase-like_Pyr-bd"/>
</dbReference>
<gene>
    <name evidence="2" type="ORF">GKO46_11405</name>
    <name evidence="3" type="ORF">GKO48_10130</name>
</gene>
<dbReference type="Pfam" id="PF02779">
    <property type="entry name" value="Transket_pyr"/>
    <property type="match status" value="1"/>
</dbReference>
<dbReference type="EMBL" id="CP046147">
    <property type="protein sequence ID" value="WFG40790.1"/>
    <property type="molecule type" value="Genomic_DNA"/>
</dbReference>
<dbReference type="AlphaFoldDB" id="A0AAJ6CWA4"/>
<sequence length="302" mass="32606">MRDAFLESTGRMLQKNPDSVVVLADIGVSQFREAGLFKYGGLSDEYSDRFINCGIREQLMIGVAAGLAKEGFRPLVHSYAPFLIERPYEQIKIDFAHLGLGGVFVSVGASFDASNSGRTHQAPGDVGLLKLIPDFEIHVPGHADEAAVLLDEAAAGDGRVYVRLSEDMNSTARPVEPGKFHVERQGSSGAPAVIAVGPMLDRVLEATEALDVTVLYATTVMPFDSWTLRDTGASEVVPVEPYLLGTSAAEVSGALHDRPHRLMSLGVRNMELRNYGTLEDHIEVHGLDAESLRDSISGFLAK</sequence>
<dbReference type="SUPFAM" id="SSF52518">
    <property type="entry name" value="Thiamin diphosphate-binding fold (THDP-binding)"/>
    <property type="match status" value="1"/>
</dbReference>
<dbReference type="CDD" id="cd07033">
    <property type="entry name" value="TPP_PYR_DXS_TK_like"/>
    <property type="match status" value="1"/>
</dbReference>
<dbReference type="Gene3D" id="3.40.50.970">
    <property type="match status" value="1"/>
</dbReference>
<dbReference type="SMART" id="SM00861">
    <property type="entry name" value="Transket_pyr"/>
    <property type="match status" value="1"/>
</dbReference>
<proteinExistence type="predicted"/>
<dbReference type="Proteomes" id="UP001219901">
    <property type="component" value="Chromosome"/>
</dbReference>
<dbReference type="PANTHER" id="PTHR43825:SF1">
    <property type="entry name" value="TRANSKETOLASE-LIKE PYRIMIDINE-BINDING DOMAIN-CONTAINING PROTEIN"/>
    <property type="match status" value="1"/>
</dbReference>
<reference evidence="4" key="3">
    <citation type="submission" date="2023-06" db="EMBL/GenBank/DDBJ databases">
        <title>Pangenomics reveal diversification of enzyme families and niche specialization in globally abundant SAR202 bacteria.</title>
        <authorList>
            <person name="Saw J.H.W."/>
        </authorList>
    </citation>
    <scope>NUCLEOTIDE SEQUENCE [LARGE SCALE GENOMIC DNA]</scope>
    <source>
        <strain evidence="4">JH1073</strain>
    </source>
</reference>
<dbReference type="InterPro" id="IPR051157">
    <property type="entry name" value="PDH/Transketolase"/>
</dbReference>